<reference evidence="3" key="1">
    <citation type="submission" date="2021-02" db="EMBL/GenBank/DDBJ databases">
        <authorList>
            <person name="Nowell W R."/>
        </authorList>
    </citation>
    <scope>NUCLEOTIDE SEQUENCE</scope>
    <source>
        <strain evidence="3">Ploen Becks lab</strain>
    </source>
</reference>
<name>A0A813STR5_9BILA</name>
<feature type="coiled-coil region" evidence="1">
    <location>
        <begin position="129"/>
        <end position="163"/>
    </location>
</feature>
<comment type="caution">
    <text evidence="3">The sequence shown here is derived from an EMBL/GenBank/DDBJ whole genome shotgun (WGS) entry which is preliminary data.</text>
</comment>
<organism evidence="3 4">
    <name type="scientific">Brachionus calyciflorus</name>
    <dbReference type="NCBI Taxonomy" id="104777"/>
    <lineage>
        <taxon>Eukaryota</taxon>
        <taxon>Metazoa</taxon>
        <taxon>Spiralia</taxon>
        <taxon>Gnathifera</taxon>
        <taxon>Rotifera</taxon>
        <taxon>Eurotatoria</taxon>
        <taxon>Monogononta</taxon>
        <taxon>Pseudotrocha</taxon>
        <taxon>Ploima</taxon>
        <taxon>Brachionidae</taxon>
        <taxon>Brachionus</taxon>
    </lineage>
</organism>
<feature type="compositionally biased region" description="Low complexity" evidence="2">
    <location>
        <begin position="167"/>
        <end position="230"/>
    </location>
</feature>
<evidence type="ECO:0000313" key="3">
    <source>
        <dbReference type="EMBL" id="CAF0801726.1"/>
    </source>
</evidence>
<feature type="region of interest" description="Disordered" evidence="2">
    <location>
        <begin position="167"/>
        <end position="270"/>
    </location>
</feature>
<proteinExistence type="predicted"/>
<feature type="region of interest" description="Disordered" evidence="2">
    <location>
        <begin position="1"/>
        <end position="56"/>
    </location>
</feature>
<accession>A0A813STR5</accession>
<keyword evidence="4" id="KW-1185">Reference proteome</keyword>
<keyword evidence="1" id="KW-0175">Coiled coil</keyword>
<sequence length="522" mass="58811">MISENDSRQTYDLNNTSSVSVQQQSNQPTAQKQGQNQQGQTTQSNTVGQSVNQPTTSITTGQYMNIQNFTNQMDLNQYLENQMQQLTQVVYILKQLQLNHIDPLKNSSHQHQTAIDQIQTHQQQFELFIKQQQQINQQQSLQLQQQQQQLNNLQTLVQQLQAHFQSNHNQAPQAAHQALQNQSQYVPSSQPHSAQIQPQQQVIQIQQPQQNNTQTQQTVQNQQQPIQSIQQPPPPQPSQQQQQLQQQNIQQQTSQQQQQQQQQQPTHFSHEQQLNFHLNQNQLPYMAPSQLISLLTNPVPMNPKQIPIQQLTQLLSNLVYGSIHDDGDNNNLHQIYPNMNLSHLNQQSIEALNHLIHQKLSLGNVSHVNRPIPPTSPTQNQESILNGNMNMNQSEQNLQQIENVLQPIQTRPMSLASSVLVSGANTQTATNSNNNTSVPSNNTSAASVAATQILNHTSTQTRVLNLPEQVVVPDQVLKQNNSGSTLCTSTTNSAQTQQSLISNLQQQAQPQQQNNIPNANSN</sequence>
<protein>
    <submittedName>
        <fullName evidence="3">Uncharacterized protein</fullName>
    </submittedName>
</protein>
<feature type="compositionally biased region" description="Low complexity" evidence="2">
    <location>
        <begin position="238"/>
        <end position="265"/>
    </location>
</feature>
<dbReference type="EMBL" id="CAJNOC010000775">
    <property type="protein sequence ID" value="CAF0801726.1"/>
    <property type="molecule type" value="Genomic_DNA"/>
</dbReference>
<feature type="compositionally biased region" description="Low complexity" evidence="2">
    <location>
        <begin position="14"/>
        <end position="49"/>
    </location>
</feature>
<dbReference type="Proteomes" id="UP000663879">
    <property type="component" value="Unassembled WGS sequence"/>
</dbReference>
<evidence type="ECO:0000313" key="4">
    <source>
        <dbReference type="Proteomes" id="UP000663879"/>
    </source>
</evidence>
<dbReference type="AlphaFoldDB" id="A0A813STR5"/>
<dbReference type="OrthoDB" id="10676822at2759"/>
<evidence type="ECO:0000256" key="2">
    <source>
        <dbReference type="SAM" id="MobiDB-lite"/>
    </source>
</evidence>
<evidence type="ECO:0000256" key="1">
    <source>
        <dbReference type="SAM" id="Coils"/>
    </source>
</evidence>
<gene>
    <name evidence="3" type="ORF">OXX778_LOCUS6502</name>
</gene>